<dbReference type="EMBL" id="KR029603">
    <property type="protein sequence ID" value="AKH48370.1"/>
    <property type="molecule type" value="Genomic_DNA"/>
</dbReference>
<organism evidence="1">
    <name type="scientific">uncultured marine virus</name>
    <dbReference type="NCBI Taxonomy" id="186617"/>
    <lineage>
        <taxon>Viruses</taxon>
        <taxon>environmental samples</taxon>
    </lineage>
</organism>
<sequence>MMSAPSAEPCSAPKSVTYRNPPRLVIVTWLDPVSPFCRYCIDAEVETTSPPAVSVGPAEVRIS</sequence>
<reference evidence="1" key="1">
    <citation type="journal article" date="2015" name="Front. Microbiol.">
        <title>Combining genomic sequencing methods to explore viral diversity and reveal potential virus-host interactions.</title>
        <authorList>
            <person name="Chow C.E."/>
            <person name="Winget D.M."/>
            <person name="White R.A.III."/>
            <person name="Hallam S.J."/>
            <person name="Suttle C.A."/>
        </authorList>
    </citation>
    <scope>NUCLEOTIDE SEQUENCE</scope>
    <source>
        <strain evidence="1">Oxic1_8</strain>
    </source>
</reference>
<proteinExistence type="predicted"/>
<reference evidence="1" key="2">
    <citation type="submission" date="2015-03" db="EMBL/GenBank/DDBJ databases">
        <authorList>
            <person name="Chow C.-E.T."/>
            <person name="Winget D.M."/>
            <person name="White R.A.III."/>
            <person name="Hallam S.J."/>
            <person name="Suttle C.A."/>
        </authorList>
    </citation>
    <scope>NUCLEOTIDE SEQUENCE</scope>
    <source>
        <strain evidence="1">Oxic1_8</strain>
    </source>
</reference>
<protein>
    <submittedName>
        <fullName evidence="1">Uncharacterized protein</fullName>
    </submittedName>
</protein>
<accession>A0A0F7L8T9</accession>
<name>A0A0F7L8T9_9VIRU</name>
<evidence type="ECO:0000313" key="1">
    <source>
        <dbReference type="EMBL" id="AKH48370.1"/>
    </source>
</evidence>